<dbReference type="RefSeq" id="WP_158084600.1">
    <property type="nucleotide sequence ID" value="NZ_BMKF01000001.1"/>
</dbReference>
<dbReference type="Proteomes" id="UP000628854">
    <property type="component" value="Unassembled WGS sequence"/>
</dbReference>
<dbReference type="CDD" id="cd00158">
    <property type="entry name" value="RHOD"/>
    <property type="match status" value="1"/>
</dbReference>
<proteinExistence type="predicted"/>
<feature type="signal peptide" evidence="1">
    <location>
        <begin position="1"/>
        <end position="26"/>
    </location>
</feature>
<dbReference type="InterPro" id="IPR036873">
    <property type="entry name" value="Rhodanese-like_dom_sf"/>
</dbReference>
<protein>
    <recommendedName>
        <fullName evidence="2">Rhodanese domain-containing protein</fullName>
    </recommendedName>
</protein>
<dbReference type="SMART" id="SM00450">
    <property type="entry name" value="RHOD"/>
    <property type="match status" value="1"/>
</dbReference>
<evidence type="ECO:0000313" key="3">
    <source>
        <dbReference type="EMBL" id="GGB60546.1"/>
    </source>
</evidence>
<dbReference type="Gene3D" id="3.40.250.10">
    <property type="entry name" value="Rhodanese-like domain"/>
    <property type="match status" value="1"/>
</dbReference>
<keyword evidence="4" id="KW-1185">Reference proteome</keyword>
<comment type="caution">
    <text evidence="3">The sequence shown here is derived from an EMBL/GenBank/DDBJ whole genome shotgun (WGS) entry which is preliminary data.</text>
</comment>
<gene>
    <name evidence="3" type="ORF">GCM10011503_06290</name>
</gene>
<organism evidence="3 4">
    <name type="scientific">Henriciella pelagia</name>
    <dbReference type="NCBI Taxonomy" id="1977912"/>
    <lineage>
        <taxon>Bacteria</taxon>
        <taxon>Pseudomonadati</taxon>
        <taxon>Pseudomonadota</taxon>
        <taxon>Alphaproteobacteria</taxon>
        <taxon>Hyphomonadales</taxon>
        <taxon>Hyphomonadaceae</taxon>
        <taxon>Henriciella</taxon>
    </lineage>
</organism>
<dbReference type="InterPro" id="IPR001763">
    <property type="entry name" value="Rhodanese-like_dom"/>
</dbReference>
<dbReference type="PANTHER" id="PTHR45431:SF3">
    <property type="entry name" value="RHODANESE-LIKE DOMAIN-CONTAINING PROTEIN 15, CHLOROPLASTIC"/>
    <property type="match status" value="1"/>
</dbReference>
<sequence length="142" mass="15092">MKRFRLTARAILITAGTLCLSAGAVAQGLPAEMPVPRADLMVRKADGLLIDVRTPEEWAQTGVPVTAHTISLDDDAFVARIEKIARGDKSKRIALICRTGNRSAQARDVLLAAGFENVTSVAGGVAGTEGWIDADLPVRPYP</sequence>
<feature type="domain" description="Rhodanese" evidence="2">
    <location>
        <begin position="43"/>
        <end position="140"/>
    </location>
</feature>
<dbReference type="PANTHER" id="PTHR45431">
    <property type="entry name" value="RHODANESE-LIKE DOMAIN-CONTAINING PROTEIN 15, CHLOROPLASTIC"/>
    <property type="match status" value="1"/>
</dbReference>
<dbReference type="InterPro" id="IPR052367">
    <property type="entry name" value="Thiosulfate_ST/Rhodanese-like"/>
</dbReference>
<dbReference type="SUPFAM" id="SSF52821">
    <property type="entry name" value="Rhodanese/Cell cycle control phosphatase"/>
    <property type="match status" value="1"/>
</dbReference>
<feature type="chain" id="PRO_5046061890" description="Rhodanese domain-containing protein" evidence="1">
    <location>
        <begin position="27"/>
        <end position="142"/>
    </location>
</feature>
<reference evidence="4" key="1">
    <citation type="journal article" date="2019" name="Int. J. Syst. Evol. Microbiol.">
        <title>The Global Catalogue of Microorganisms (GCM) 10K type strain sequencing project: providing services to taxonomists for standard genome sequencing and annotation.</title>
        <authorList>
            <consortium name="The Broad Institute Genomics Platform"/>
            <consortium name="The Broad Institute Genome Sequencing Center for Infectious Disease"/>
            <person name="Wu L."/>
            <person name="Ma J."/>
        </authorList>
    </citation>
    <scope>NUCLEOTIDE SEQUENCE [LARGE SCALE GENOMIC DNA]</scope>
    <source>
        <strain evidence="4">CGMCC 1.15928</strain>
    </source>
</reference>
<evidence type="ECO:0000256" key="1">
    <source>
        <dbReference type="SAM" id="SignalP"/>
    </source>
</evidence>
<keyword evidence="1" id="KW-0732">Signal</keyword>
<evidence type="ECO:0000259" key="2">
    <source>
        <dbReference type="PROSITE" id="PS50206"/>
    </source>
</evidence>
<accession>A0ABQ1J7F5</accession>
<dbReference type="EMBL" id="BMKF01000001">
    <property type="protein sequence ID" value="GGB60546.1"/>
    <property type="molecule type" value="Genomic_DNA"/>
</dbReference>
<evidence type="ECO:0000313" key="4">
    <source>
        <dbReference type="Proteomes" id="UP000628854"/>
    </source>
</evidence>
<dbReference type="PROSITE" id="PS50206">
    <property type="entry name" value="RHODANESE_3"/>
    <property type="match status" value="1"/>
</dbReference>
<name>A0ABQ1J7F5_9PROT</name>
<dbReference type="Pfam" id="PF00581">
    <property type="entry name" value="Rhodanese"/>
    <property type="match status" value="1"/>
</dbReference>